<dbReference type="AlphaFoldDB" id="A0A382YT32"/>
<feature type="region of interest" description="Disordered" evidence="1">
    <location>
        <begin position="45"/>
        <end position="68"/>
    </location>
</feature>
<evidence type="ECO:0000313" key="2">
    <source>
        <dbReference type="EMBL" id="SVD86250.1"/>
    </source>
</evidence>
<organism evidence="2">
    <name type="scientific">marine metagenome</name>
    <dbReference type="NCBI Taxonomy" id="408172"/>
    <lineage>
        <taxon>unclassified sequences</taxon>
        <taxon>metagenomes</taxon>
        <taxon>ecological metagenomes</taxon>
    </lineage>
</organism>
<sequence length="68" mass="7673">VQFGPAKASRESRVVPRHHPSVTGSGLFQSRLECLRVRLRQGNPPRLPVEGIQFDDGHRQGVCQSRRQ</sequence>
<feature type="non-terminal residue" evidence="2">
    <location>
        <position position="1"/>
    </location>
</feature>
<reference evidence="2" key="1">
    <citation type="submission" date="2018-05" db="EMBL/GenBank/DDBJ databases">
        <authorList>
            <person name="Lanie J.A."/>
            <person name="Ng W.-L."/>
            <person name="Kazmierczak K.M."/>
            <person name="Andrzejewski T.M."/>
            <person name="Davidsen T.M."/>
            <person name="Wayne K.J."/>
            <person name="Tettelin H."/>
            <person name="Glass J.I."/>
            <person name="Rusch D."/>
            <person name="Podicherti R."/>
            <person name="Tsui H.-C.T."/>
            <person name="Winkler M.E."/>
        </authorList>
    </citation>
    <scope>NUCLEOTIDE SEQUENCE</scope>
</reference>
<name>A0A382YT32_9ZZZZ</name>
<accession>A0A382YT32</accession>
<feature type="region of interest" description="Disordered" evidence="1">
    <location>
        <begin position="1"/>
        <end position="24"/>
    </location>
</feature>
<feature type="non-terminal residue" evidence="2">
    <location>
        <position position="68"/>
    </location>
</feature>
<proteinExistence type="predicted"/>
<gene>
    <name evidence="2" type="ORF">METZ01_LOCUS439104</name>
</gene>
<dbReference type="EMBL" id="UINC01178217">
    <property type="protein sequence ID" value="SVD86250.1"/>
    <property type="molecule type" value="Genomic_DNA"/>
</dbReference>
<evidence type="ECO:0000256" key="1">
    <source>
        <dbReference type="SAM" id="MobiDB-lite"/>
    </source>
</evidence>
<protein>
    <submittedName>
        <fullName evidence="2">Uncharacterized protein</fullName>
    </submittedName>
</protein>